<feature type="region of interest" description="Disordered" evidence="2">
    <location>
        <begin position="91"/>
        <end position="176"/>
    </location>
</feature>
<keyword evidence="4" id="KW-1185">Reference proteome</keyword>
<dbReference type="EMBL" id="CAVMBE010000075">
    <property type="protein sequence ID" value="CAK4032977.1"/>
    <property type="molecule type" value="Genomic_DNA"/>
</dbReference>
<reference evidence="3" key="1">
    <citation type="submission" date="2023-11" db="EMBL/GenBank/DDBJ databases">
        <authorList>
            <person name="Alioto T."/>
            <person name="Alioto T."/>
            <person name="Gomez Garrido J."/>
        </authorList>
    </citation>
    <scope>NUCLEOTIDE SEQUENCE</scope>
</reference>
<evidence type="ECO:0000313" key="3">
    <source>
        <dbReference type="EMBL" id="CAK4032977.1"/>
    </source>
</evidence>
<protein>
    <submittedName>
        <fullName evidence="3">Uncharacterized protein</fullName>
    </submittedName>
</protein>
<feature type="coiled-coil region" evidence="1">
    <location>
        <begin position="474"/>
        <end position="504"/>
    </location>
</feature>
<organism evidence="3 4">
    <name type="scientific">Lecanosticta acicola</name>
    <dbReference type="NCBI Taxonomy" id="111012"/>
    <lineage>
        <taxon>Eukaryota</taxon>
        <taxon>Fungi</taxon>
        <taxon>Dikarya</taxon>
        <taxon>Ascomycota</taxon>
        <taxon>Pezizomycotina</taxon>
        <taxon>Dothideomycetes</taxon>
        <taxon>Dothideomycetidae</taxon>
        <taxon>Mycosphaerellales</taxon>
        <taxon>Mycosphaerellaceae</taxon>
        <taxon>Lecanosticta</taxon>
    </lineage>
</organism>
<feature type="compositionally biased region" description="Polar residues" evidence="2">
    <location>
        <begin position="101"/>
        <end position="113"/>
    </location>
</feature>
<evidence type="ECO:0000256" key="2">
    <source>
        <dbReference type="SAM" id="MobiDB-lite"/>
    </source>
</evidence>
<feature type="compositionally biased region" description="Polar residues" evidence="2">
    <location>
        <begin position="123"/>
        <end position="137"/>
    </location>
</feature>
<feature type="compositionally biased region" description="Basic and acidic residues" evidence="2">
    <location>
        <begin position="254"/>
        <end position="265"/>
    </location>
</feature>
<name>A0AAI9EE10_9PEZI</name>
<accession>A0AAI9EE10</accession>
<feature type="compositionally biased region" description="Polar residues" evidence="2">
    <location>
        <begin position="162"/>
        <end position="175"/>
    </location>
</feature>
<proteinExistence type="predicted"/>
<feature type="compositionally biased region" description="Polar residues" evidence="2">
    <location>
        <begin position="235"/>
        <end position="253"/>
    </location>
</feature>
<evidence type="ECO:0000256" key="1">
    <source>
        <dbReference type="SAM" id="Coils"/>
    </source>
</evidence>
<evidence type="ECO:0000313" key="4">
    <source>
        <dbReference type="Proteomes" id="UP001296104"/>
    </source>
</evidence>
<comment type="caution">
    <text evidence="3">The sequence shown here is derived from an EMBL/GenBank/DDBJ whole genome shotgun (WGS) entry which is preliminary data.</text>
</comment>
<gene>
    <name evidence="3" type="ORF">LECACI_7A008135</name>
</gene>
<sequence length="624" mass="70909">MSMLLPQYWPSEEELKDAYMVFKKCEAEYLPLKNRERGERSDAHMELMERKLKEKYLKAKRALFDCDMYAVRIWDEATIRQWKLEWDREMRRAADGEGGETTPSAGQDGSSDQTKGEHPSHQPAATPTHQIKTSQTDCGHLPHSKLGQTSRSDMSDEGQPASRPSNVPQNNSQRFNEVERRVTRVMDEGASPRSLAVPGSFVQKTSVSGEAKAEKLIATQSDAPRIQKQTEQDAVISSKSPGSTEIEQTNPAERQSKGSELENNKPHLHSGFSRTIKATAKKCCQFFMIFPVIMAIICYLLWPASQQQRPTSYSELATNYTRSLDAQIPHANMTMQTWALGICSLDHTRYLLSPGALIEDQFRRHQKADKGHCPEKPAGFLRKEDDLSYMLNWDQQRRIDAPARGLEATILKQAEEMDEIWQSYRRFLGLLISSTSTSSPSTWKDDGPWTISCIMSDILHIRLTKALREREMKRSRAKQQLHTLSRAAMELETQEQALRDLQALCLENVKALKDMLNSFGFDWRSSQILSTYLLHRFPQVCSGTTPEVLAVRPPTFANITEFRQGFETMSASLHRIGWKEDNPLYLGNARIDEIKTVRWRIANEVTSLLGKWGGVLGGHTEDGK</sequence>
<dbReference type="AlphaFoldDB" id="A0AAI9EE10"/>
<dbReference type="Proteomes" id="UP001296104">
    <property type="component" value="Unassembled WGS sequence"/>
</dbReference>
<feature type="region of interest" description="Disordered" evidence="2">
    <location>
        <begin position="189"/>
        <end position="269"/>
    </location>
</feature>
<keyword evidence="1" id="KW-0175">Coiled coil</keyword>